<dbReference type="OrthoDB" id="7055905at2"/>
<dbReference type="Gene3D" id="1.10.150.900">
    <property type="match status" value="1"/>
</dbReference>
<name>A0A7L4YVX3_9ACTN</name>
<dbReference type="InterPro" id="IPR001261">
    <property type="entry name" value="ArgE/DapE_CS"/>
</dbReference>
<accession>A0A7L4YVX3</accession>
<dbReference type="InterPro" id="IPR036264">
    <property type="entry name" value="Bact_exopeptidase_dim_dom"/>
</dbReference>
<dbReference type="FunCoup" id="A0A7L4YVX3">
    <property type="interactions" value="135"/>
</dbReference>
<gene>
    <name evidence="7" type="ORF">EK0264_18555</name>
</gene>
<dbReference type="Pfam" id="PF07687">
    <property type="entry name" value="M20_dimer"/>
    <property type="match status" value="1"/>
</dbReference>
<dbReference type="PROSITE" id="PS00758">
    <property type="entry name" value="ARGE_DAPE_CPG2_1"/>
    <property type="match status" value="1"/>
</dbReference>
<keyword evidence="4 7" id="KW-0378">Hydrolase</keyword>
<evidence type="ECO:0000256" key="2">
    <source>
        <dbReference type="ARBA" id="ARBA00006247"/>
    </source>
</evidence>
<dbReference type="CDD" id="cd05675">
    <property type="entry name" value="M20_yscS_like"/>
    <property type="match status" value="1"/>
</dbReference>
<dbReference type="SUPFAM" id="SSF53187">
    <property type="entry name" value="Zn-dependent exopeptidases"/>
    <property type="match status" value="1"/>
</dbReference>
<dbReference type="Proteomes" id="UP000463857">
    <property type="component" value="Chromosome"/>
</dbReference>
<evidence type="ECO:0000259" key="6">
    <source>
        <dbReference type="Pfam" id="PF07687"/>
    </source>
</evidence>
<dbReference type="Gene3D" id="3.40.630.10">
    <property type="entry name" value="Zn peptidases"/>
    <property type="match status" value="1"/>
</dbReference>
<feature type="domain" description="Peptidase M20 dimerisation" evidence="6">
    <location>
        <begin position="195"/>
        <end position="326"/>
    </location>
</feature>
<dbReference type="FunFam" id="1.10.150.900:FF:000002">
    <property type="entry name" value="M20/M25/M40 family peptidase"/>
    <property type="match status" value="1"/>
</dbReference>
<dbReference type="SUPFAM" id="SSF55031">
    <property type="entry name" value="Bacterial exopeptidase dimerisation domain"/>
    <property type="match status" value="1"/>
</dbReference>
<keyword evidence="8" id="KW-1185">Reference proteome</keyword>
<evidence type="ECO:0000313" key="8">
    <source>
        <dbReference type="Proteomes" id="UP000463857"/>
    </source>
</evidence>
<reference evidence="7 8" key="1">
    <citation type="journal article" date="2018" name="Int. J. Syst. Evol. Microbiol.">
        <title>Epidermidibacterium keratini gen. nov., sp. nov., a member of the family Sporichthyaceae, isolated from keratin epidermis.</title>
        <authorList>
            <person name="Lee D.G."/>
            <person name="Trujillo M.E."/>
            <person name="Kang S."/>
            <person name="Nam J.J."/>
            <person name="Kim Y.J."/>
        </authorList>
    </citation>
    <scope>NUCLEOTIDE SEQUENCE [LARGE SCALE GENOMIC DNA]</scope>
    <source>
        <strain evidence="7 8">EPI-7</strain>
    </source>
</reference>
<dbReference type="PANTHER" id="PTHR43808">
    <property type="entry name" value="ACETYLORNITHINE DEACETYLASE"/>
    <property type="match status" value="1"/>
</dbReference>
<dbReference type="EMBL" id="CP047156">
    <property type="protein sequence ID" value="QHC02559.1"/>
    <property type="molecule type" value="Genomic_DNA"/>
</dbReference>
<keyword evidence="5" id="KW-0862">Zinc</keyword>
<evidence type="ECO:0000256" key="1">
    <source>
        <dbReference type="ARBA" id="ARBA00001947"/>
    </source>
</evidence>
<dbReference type="InParanoid" id="A0A7L4YVX3"/>
<dbReference type="GO" id="GO:0046872">
    <property type="term" value="F:metal ion binding"/>
    <property type="evidence" value="ECO:0007669"/>
    <property type="project" value="UniProtKB-KW"/>
</dbReference>
<dbReference type="Gene3D" id="3.30.70.360">
    <property type="match status" value="1"/>
</dbReference>
<dbReference type="KEGG" id="eke:EK0264_18555"/>
<dbReference type="GO" id="GO:0016787">
    <property type="term" value="F:hydrolase activity"/>
    <property type="evidence" value="ECO:0007669"/>
    <property type="project" value="UniProtKB-KW"/>
</dbReference>
<dbReference type="Pfam" id="PF01546">
    <property type="entry name" value="Peptidase_M20"/>
    <property type="match status" value="1"/>
</dbReference>
<evidence type="ECO:0000256" key="4">
    <source>
        <dbReference type="ARBA" id="ARBA00022801"/>
    </source>
</evidence>
<sequence>MPDDAFDEVVTLCSELIAIDSTNTGDPQTLVGEREAAEYVAAKLREVGLEPQIIGEDEKRANVIVRIPGADSDRGGLLVHGHLDVVPAEPAEWSVDPFGGVIKDGYVWGRGAVDMKDMDAMMLAVVRRWAREGIVPPRDMVFAWVADEEHGGIHGAHWLVDNHPDLFEGCTEAVGEVGGFSFTIDEGNRVYPIMTGEKGIRWMKLTATGQPGHGSMIHHDNAVTKLAAAVARIGAHEFPIVWTDTLREFVTGLGKLMGTDLMAVDPQVMIDKLGPLGRIVGATLRNTANPTQLQAGYKANVIPSSATAIIDCRVIPGQEAEFEKQVDELLGPDVTREWVISDIAIESSFDVPLVEAMTAALKAEDDGSHTLPYLMSGGTDAKSFTQLGMKCYGFSPLRLPADLDFASLFHGIDERVPVDALTFGARVLDRFLASS</sequence>
<dbReference type="PANTHER" id="PTHR43808:SF8">
    <property type="entry name" value="PEPTIDASE M20 DIMERISATION DOMAIN-CONTAINING PROTEIN"/>
    <property type="match status" value="1"/>
</dbReference>
<proteinExistence type="inferred from homology"/>
<dbReference type="AlphaFoldDB" id="A0A7L4YVX3"/>
<dbReference type="InterPro" id="IPR011650">
    <property type="entry name" value="Peptidase_M20_dimer"/>
</dbReference>
<dbReference type="NCBIfam" id="NF005913">
    <property type="entry name" value="PRK07906.1"/>
    <property type="match status" value="1"/>
</dbReference>
<dbReference type="PIRSF" id="PIRSF036696">
    <property type="entry name" value="ACY-1"/>
    <property type="match status" value="1"/>
</dbReference>
<evidence type="ECO:0000256" key="3">
    <source>
        <dbReference type="ARBA" id="ARBA00022723"/>
    </source>
</evidence>
<protein>
    <submittedName>
        <fullName evidence="7">M20/M25/M40 family metallo-hydrolase</fullName>
    </submittedName>
</protein>
<evidence type="ECO:0000256" key="5">
    <source>
        <dbReference type="ARBA" id="ARBA00022833"/>
    </source>
</evidence>
<dbReference type="InterPro" id="IPR050072">
    <property type="entry name" value="Peptidase_M20A"/>
</dbReference>
<dbReference type="InterPro" id="IPR002933">
    <property type="entry name" value="Peptidase_M20"/>
</dbReference>
<comment type="cofactor">
    <cofactor evidence="1">
        <name>Zn(2+)</name>
        <dbReference type="ChEBI" id="CHEBI:29105"/>
    </cofactor>
</comment>
<comment type="similarity">
    <text evidence="2">Belongs to the peptidase M20A family.</text>
</comment>
<organism evidence="7 8">
    <name type="scientific">Epidermidibacterium keratini</name>
    <dbReference type="NCBI Taxonomy" id="1891644"/>
    <lineage>
        <taxon>Bacteria</taxon>
        <taxon>Bacillati</taxon>
        <taxon>Actinomycetota</taxon>
        <taxon>Actinomycetes</taxon>
        <taxon>Sporichthyales</taxon>
        <taxon>Sporichthyaceae</taxon>
        <taxon>Epidermidibacterium</taxon>
    </lineage>
</organism>
<evidence type="ECO:0000313" key="7">
    <source>
        <dbReference type="EMBL" id="QHC02559.1"/>
    </source>
</evidence>
<keyword evidence="3" id="KW-0479">Metal-binding</keyword>